<dbReference type="Gene3D" id="3.30.2010.10">
    <property type="entry name" value="Metalloproteases ('zincins'), catalytic domain"/>
    <property type="match status" value="1"/>
</dbReference>
<evidence type="ECO:0000313" key="2">
    <source>
        <dbReference type="EMBL" id="RNF59211.1"/>
    </source>
</evidence>
<reference evidence="2" key="1">
    <citation type="submission" date="2018-10" db="EMBL/GenBank/DDBJ databases">
        <title>Acidithiobacillus sulfuriphilus sp. nov.: an extremely acidophilic sulfur-oxidizing chemolithotroph isolated from a neutral pH environment.</title>
        <authorList>
            <person name="Falagan C."/>
            <person name="Moya-Beltran A."/>
            <person name="Quatrini R."/>
            <person name="Johnson D.B."/>
        </authorList>
    </citation>
    <scope>NUCLEOTIDE SEQUENCE [LARGE SCALE GENOMIC DNA]</scope>
    <source>
        <strain evidence="2">CJ-2</strain>
    </source>
</reference>
<dbReference type="InterPro" id="IPR053136">
    <property type="entry name" value="UTP_pyrophosphatase-like"/>
</dbReference>
<accession>A0A3M8QU61</accession>
<name>A0A3M8QU61_9PROT</name>
<dbReference type="AlphaFoldDB" id="A0A3M8QU61"/>
<dbReference type="PANTHER" id="PTHR30399">
    <property type="entry name" value="UNCHARACTERIZED PROTEIN YGJP"/>
    <property type="match status" value="1"/>
</dbReference>
<feature type="domain" description="YgjP-like metallopeptidase" evidence="1">
    <location>
        <begin position="26"/>
        <end position="242"/>
    </location>
</feature>
<gene>
    <name evidence="2" type="ORF">EC580_11905</name>
</gene>
<organism evidence="2">
    <name type="scientific">Acidithiobacillus sulfuriphilus</name>
    <dbReference type="NCBI Taxonomy" id="1867749"/>
    <lineage>
        <taxon>Bacteria</taxon>
        <taxon>Pseudomonadati</taxon>
        <taxon>Pseudomonadota</taxon>
        <taxon>Acidithiobacillia</taxon>
        <taxon>Acidithiobacillales</taxon>
        <taxon>Acidithiobacillaceae</taxon>
        <taxon>Acidithiobacillus</taxon>
    </lineage>
</organism>
<dbReference type="CDD" id="cd07344">
    <property type="entry name" value="M48_yhfN_like"/>
    <property type="match status" value="1"/>
</dbReference>
<proteinExistence type="predicted"/>
<protein>
    <submittedName>
        <fullName evidence="2">M48 family peptidase</fullName>
    </submittedName>
</protein>
<dbReference type="Pfam" id="PF01863">
    <property type="entry name" value="YgjP-like"/>
    <property type="match status" value="1"/>
</dbReference>
<sequence length="256" mass="28890">MAFFPPLVLPHGQVQPYAVRVSTRARYLRIQISAADGVVVVLPSHYPPEQVGVALAARAAWIEKHLQRLQGQRPQELSATEADPEDLPASLSLAAVGQVWAIRHMRSASLNTARLTAAPASRHLYLSHAPEDRDAPRFLLRRWLKQEGERHLFPLLATLAAETGLHYRNVSLRHQRSRWGSCSSQRSISLNAQLLFLPAPLVRHVLLHELCHLREMNHGPRFWALLGGWDPDTPVHREALRRAAWQYVPVFFRGGS</sequence>
<dbReference type="RefSeq" id="WP_123105332.1">
    <property type="nucleotide sequence ID" value="NZ_CP127527.1"/>
</dbReference>
<comment type="caution">
    <text evidence="2">The sequence shown here is derived from an EMBL/GenBank/DDBJ whole genome shotgun (WGS) entry which is preliminary data.</text>
</comment>
<evidence type="ECO:0000259" key="1">
    <source>
        <dbReference type="Pfam" id="PF01863"/>
    </source>
</evidence>
<dbReference type="PANTHER" id="PTHR30399:SF1">
    <property type="entry name" value="UTP PYROPHOSPHATASE"/>
    <property type="match status" value="1"/>
</dbReference>
<dbReference type="OrthoDB" id="9811177at2"/>
<dbReference type="InterPro" id="IPR002725">
    <property type="entry name" value="YgjP-like_metallopeptidase"/>
</dbReference>
<dbReference type="EMBL" id="RIZI01000188">
    <property type="protein sequence ID" value="RNF59211.1"/>
    <property type="molecule type" value="Genomic_DNA"/>
</dbReference>